<evidence type="ECO:0000256" key="1">
    <source>
        <dbReference type="SAM" id="MobiDB-lite"/>
    </source>
</evidence>
<evidence type="ECO:0000313" key="2">
    <source>
        <dbReference type="EMBL" id="WJZ89152.1"/>
    </source>
</evidence>
<organism evidence="2 3">
    <name type="scientific">Vitis vinifera</name>
    <name type="common">Grape</name>
    <dbReference type="NCBI Taxonomy" id="29760"/>
    <lineage>
        <taxon>Eukaryota</taxon>
        <taxon>Viridiplantae</taxon>
        <taxon>Streptophyta</taxon>
        <taxon>Embryophyta</taxon>
        <taxon>Tracheophyta</taxon>
        <taxon>Spermatophyta</taxon>
        <taxon>Magnoliopsida</taxon>
        <taxon>eudicotyledons</taxon>
        <taxon>Gunneridae</taxon>
        <taxon>Pentapetalae</taxon>
        <taxon>rosids</taxon>
        <taxon>Vitales</taxon>
        <taxon>Vitaceae</taxon>
        <taxon>Viteae</taxon>
        <taxon>Vitis</taxon>
    </lineage>
</organism>
<name>A0ABY9C2I5_VITVI</name>
<sequence>MAPLKGSVSIPNALTVGSGLILSTSVISYMDTHRDISSNRRIHQPMSTTSSSLLQHSSTTSVESQQ</sequence>
<evidence type="ECO:0000313" key="3">
    <source>
        <dbReference type="Proteomes" id="UP001227230"/>
    </source>
</evidence>
<reference evidence="2 3" key="1">
    <citation type="journal article" date="2023" name="Hortic Res">
        <title>The complete reference genome for grapevine (Vitis vinifera L.) genetics and breeding.</title>
        <authorList>
            <person name="Shi X."/>
            <person name="Cao S."/>
            <person name="Wang X."/>
            <person name="Huang S."/>
            <person name="Wang Y."/>
            <person name="Liu Z."/>
            <person name="Liu W."/>
            <person name="Leng X."/>
            <person name="Peng Y."/>
            <person name="Wang N."/>
            <person name="Wang Y."/>
            <person name="Ma Z."/>
            <person name="Xu X."/>
            <person name="Zhang F."/>
            <person name="Xue H."/>
            <person name="Zhong H."/>
            <person name="Wang Y."/>
            <person name="Zhang K."/>
            <person name="Velt A."/>
            <person name="Avia K."/>
            <person name="Holtgrawe D."/>
            <person name="Grimplet J."/>
            <person name="Matus J.T."/>
            <person name="Ware D."/>
            <person name="Wu X."/>
            <person name="Wang H."/>
            <person name="Liu C."/>
            <person name="Fang Y."/>
            <person name="Rustenholz C."/>
            <person name="Cheng Z."/>
            <person name="Xiao H."/>
            <person name="Zhou Y."/>
        </authorList>
    </citation>
    <scope>NUCLEOTIDE SEQUENCE [LARGE SCALE GENOMIC DNA]</scope>
    <source>
        <strain evidence="3">cv. Pinot noir / PN40024</strain>
        <tissue evidence="2">Leaf</tissue>
    </source>
</reference>
<feature type="compositionally biased region" description="Low complexity" evidence="1">
    <location>
        <begin position="47"/>
        <end position="66"/>
    </location>
</feature>
<dbReference type="EMBL" id="CP126653">
    <property type="protein sequence ID" value="WJZ89152.1"/>
    <property type="molecule type" value="Genomic_DNA"/>
</dbReference>
<gene>
    <name evidence="2" type="ORF">VitviT2T_008392</name>
</gene>
<keyword evidence="3" id="KW-1185">Reference proteome</keyword>
<dbReference type="Proteomes" id="UP001227230">
    <property type="component" value="Chromosome 6"/>
</dbReference>
<feature type="region of interest" description="Disordered" evidence="1">
    <location>
        <begin position="38"/>
        <end position="66"/>
    </location>
</feature>
<protein>
    <submittedName>
        <fullName evidence="2">Uncharacterized protein</fullName>
    </submittedName>
</protein>
<accession>A0ABY9C2I5</accession>
<proteinExistence type="predicted"/>